<evidence type="ECO:0000313" key="2">
    <source>
        <dbReference type="Proteomes" id="UP000499080"/>
    </source>
</evidence>
<evidence type="ECO:0000313" key="1">
    <source>
        <dbReference type="EMBL" id="GBN53664.1"/>
    </source>
</evidence>
<dbReference type="AlphaFoldDB" id="A0A4Y2PQQ6"/>
<accession>A0A4Y2PQQ6</accession>
<reference evidence="1 2" key="1">
    <citation type="journal article" date="2019" name="Sci. Rep.">
        <title>Orb-weaving spider Araneus ventricosus genome elucidates the spidroin gene catalogue.</title>
        <authorList>
            <person name="Kono N."/>
            <person name="Nakamura H."/>
            <person name="Ohtoshi R."/>
            <person name="Moran D.A.P."/>
            <person name="Shinohara A."/>
            <person name="Yoshida Y."/>
            <person name="Fujiwara M."/>
            <person name="Mori M."/>
            <person name="Tomita M."/>
            <person name="Arakawa K."/>
        </authorList>
    </citation>
    <scope>NUCLEOTIDE SEQUENCE [LARGE SCALE GENOMIC DNA]</scope>
</reference>
<organism evidence="1 2">
    <name type="scientific">Araneus ventricosus</name>
    <name type="common">Orbweaver spider</name>
    <name type="synonym">Epeira ventricosa</name>
    <dbReference type="NCBI Taxonomy" id="182803"/>
    <lineage>
        <taxon>Eukaryota</taxon>
        <taxon>Metazoa</taxon>
        <taxon>Ecdysozoa</taxon>
        <taxon>Arthropoda</taxon>
        <taxon>Chelicerata</taxon>
        <taxon>Arachnida</taxon>
        <taxon>Araneae</taxon>
        <taxon>Araneomorphae</taxon>
        <taxon>Entelegynae</taxon>
        <taxon>Araneoidea</taxon>
        <taxon>Araneidae</taxon>
        <taxon>Araneus</taxon>
    </lineage>
</organism>
<gene>
    <name evidence="1" type="ORF">AVEN_96988-2_1</name>
</gene>
<sequence>SQKGMRKFHIDTIHRLGRLLVTNRRAKALFFPPSSSPVVGPGLSNLEKLNTLIRII</sequence>
<keyword evidence="2" id="KW-1185">Reference proteome</keyword>
<name>A0A4Y2PQQ6_ARAVE</name>
<proteinExistence type="predicted"/>
<feature type="non-terminal residue" evidence="1">
    <location>
        <position position="1"/>
    </location>
</feature>
<dbReference type="Proteomes" id="UP000499080">
    <property type="component" value="Unassembled WGS sequence"/>
</dbReference>
<dbReference type="EMBL" id="BGPR01011928">
    <property type="protein sequence ID" value="GBN53664.1"/>
    <property type="molecule type" value="Genomic_DNA"/>
</dbReference>
<comment type="caution">
    <text evidence="1">The sequence shown here is derived from an EMBL/GenBank/DDBJ whole genome shotgun (WGS) entry which is preliminary data.</text>
</comment>
<protein>
    <submittedName>
        <fullName evidence="1">Uncharacterized protein</fullName>
    </submittedName>
</protein>